<dbReference type="KEGG" id="dalk:DSCA_60140"/>
<accession>A0A5K7Z0S0</accession>
<organism evidence="1 2">
    <name type="scientific">Desulfosarcina alkanivorans</name>
    <dbReference type="NCBI Taxonomy" id="571177"/>
    <lineage>
        <taxon>Bacteria</taxon>
        <taxon>Pseudomonadati</taxon>
        <taxon>Thermodesulfobacteriota</taxon>
        <taxon>Desulfobacteria</taxon>
        <taxon>Desulfobacterales</taxon>
        <taxon>Desulfosarcinaceae</taxon>
        <taxon>Desulfosarcina</taxon>
    </lineage>
</organism>
<sequence>MTERLIDDIRTSLECVKDIDLILKDIRSFLDNMLEDDRTRLEWINATIMADSGLSYAVTHLEGVCTQTLQVVLEDLEKETETAA</sequence>
<keyword evidence="2" id="KW-1185">Reference proteome</keyword>
<evidence type="ECO:0000313" key="2">
    <source>
        <dbReference type="Proteomes" id="UP000427906"/>
    </source>
</evidence>
<evidence type="ECO:0000313" key="1">
    <source>
        <dbReference type="EMBL" id="BBO72084.1"/>
    </source>
</evidence>
<reference evidence="1 2" key="1">
    <citation type="submission" date="2019-11" db="EMBL/GenBank/DDBJ databases">
        <title>Comparative genomics of hydrocarbon-degrading Desulfosarcina strains.</title>
        <authorList>
            <person name="Watanabe M."/>
            <person name="Kojima H."/>
            <person name="Fukui M."/>
        </authorList>
    </citation>
    <scope>NUCLEOTIDE SEQUENCE [LARGE SCALE GENOMIC DNA]</scope>
    <source>
        <strain evidence="1 2">PL12</strain>
    </source>
</reference>
<dbReference type="AlphaFoldDB" id="A0A5K7Z0S0"/>
<dbReference type="EMBL" id="AP021874">
    <property type="protein sequence ID" value="BBO72084.1"/>
    <property type="molecule type" value="Genomic_DNA"/>
</dbReference>
<proteinExistence type="predicted"/>
<gene>
    <name evidence="1" type="ORF">DSCA_60140</name>
</gene>
<name>A0A5K7Z0S0_9BACT</name>
<dbReference type="Proteomes" id="UP000427906">
    <property type="component" value="Chromosome"/>
</dbReference>
<protein>
    <submittedName>
        <fullName evidence="1">Uncharacterized protein</fullName>
    </submittedName>
</protein>
<dbReference type="RefSeq" id="WP_155319839.1">
    <property type="nucleotide sequence ID" value="NZ_AP021874.1"/>
</dbReference>